<evidence type="ECO:0000313" key="4">
    <source>
        <dbReference type="EMBL" id="QBP41941.1"/>
    </source>
</evidence>
<dbReference type="FunFam" id="3.90.550.10:FF:000003">
    <property type="entry name" value="2-C-methyl-D-erythritol 4-phosphate cytidylyltransferase"/>
    <property type="match status" value="1"/>
</dbReference>
<dbReference type="GO" id="GO:0008299">
    <property type="term" value="P:isoprenoid biosynthetic process"/>
    <property type="evidence" value="ECO:0007669"/>
    <property type="project" value="UniProtKB-KW"/>
</dbReference>
<accession>A0A4P6ZZD3</accession>
<dbReference type="GO" id="GO:0050518">
    <property type="term" value="F:2-C-methyl-D-erythritol 4-phosphate cytidylyltransferase activity"/>
    <property type="evidence" value="ECO:0007669"/>
    <property type="project" value="TreeGrafter"/>
</dbReference>
<dbReference type="InterPro" id="IPR029044">
    <property type="entry name" value="Nucleotide-diphossugar_trans"/>
</dbReference>
<dbReference type="CDD" id="cd02516">
    <property type="entry name" value="CDP-ME_synthetase"/>
    <property type="match status" value="1"/>
</dbReference>
<reference evidence="4 5" key="1">
    <citation type="submission" date="2019-03" db="EMBL/GenBank/DDBJ databases">
        <title>Complete genome sequence of Paenisporosarcina antarctica CGMCC 1.6503T.</title>
        <authorList>
            <person name="Rong J.-C."/>
            <person name="Chi N.-Y."/>
            <person name="Zhang Q.-F."/>
        </authorList>
    </citation>
    <scope>NUCLEOTIDE SEQUENCE [LARGE SCALE GENOMIC DNA]</scope>
    <source>
        <strain evidence="4 5">CGMCC 1.6503</strain>
    </source>
</reference>
<dbReference type="RefSeq" id="WP_134210510.1">
    <property type="nucleotide sequence ID" value="NZ_CP038015.1"/>
</dbReference>
<dbReference type="Proteomes" id="UP000294292">
    <property type="component" value="Chromosome"/>
</dbReference>
<keyword evidence="1 4" id="KW-0808">Transferase</keyword>
<evidence type="ECO:0000256" key="1">
    <source>
        <dbReference type="ARBA" id="ARBA00022679"/>
    </source>
</evidence>
<dbReference type="SUPFAM" id="SSF53448">
    <property type="entry name" value="Nucleotide-diphospho-sugar transferases"/>
    <property type="match status" value="1"/>
</dbReference>
<dbReference type="InterPro" id="IPR034683">
    <property type="entry name" value="IspD/TarI"/>
</dbReference>
<gene>
    <name evidence="4" type="ORF">E2636_12610</name>
</gene>
<dbReference type="KEGG" id="panc:E2636_12610"/>
<dbReference type="Gene3D" id="3.90.550.10">
    <property type="entry name" value="Spore Coat Polysaccharide Biosynthesis Protein SpsA, Chain A"/>
    <property type="match status" value="1"/>
</dbReference>
<dbReference type="PANTHER" id="PTHR32125:SF4">
    <property type="entry name" value="2-C-METHYL-D-ERYTHRITOL 4-PHOSPHATE CYTIDYLYLTRANSFERASE, CHLOROPLASTIC"/>
    <property type="match status" value="1"/>
</dbReference>
<dbReference type="AlphaFoldDB" id="A0A4P6ZZD3"/>
<evidence type="ECO:0000313" key="5">
    <source>
        <dbReference type="Proteomes" id="UP000294292"/>
    </source>
</evidence>
<name>A0A4P6ZZD3_9BACL</name>
<dbReference type="EMBL" id="CP038015">
    <property type="protein sequence ID" value="QBP41941.1"/>
    <property type="molecule type" value="Genomic_DNA"/>
</dbReference>
<proteinExistence type="predicted"/>
<protein>
    <submittedName>
        <fullName evidence="4">2-C-methyl-D-erythritol 4-phosphate cytidylyltransferase</fullName>
    </submittedName>
</protein>
<dbReference type="OrthoDB" id="9806837at2"/>
<keyword evidence="3" id="KW-0414">Isoprene biosynthesis</keyword>
<organism evidence="4 5">
    <name type="scientific">Paenisporosarcina antarctica</name>
    <dbReference type="NCBI Taxonomy" id="417367"/>
    <lineage>
        <taxon>Bacteria</taxon>
        <taxon>Bacillati</taxon>
        <taxon>Bacillota</taxon>
        <taxon>Bacilli</taxon>
        <taxon>Bacillales</taxon>
        <taxon>Caryophanaceae</taxon>
        <taxon>Paenisporosarcina</taxon>
    </lineage>
</organism>
<keyword evidence="2 4" id="KW-0548">Nucleotidyltransferase</keyword>
<evidence type="ECO:0000256" key="2">
    <source>
        <dbReference type="ARBA" id="ARBA00022695"/>
    </source>
</evidence>
<keyword evidence="5" id="KW-1185">Reference proteome</keyword>
<dbReference type="PANTHER" id="PTHR32125">
    <property type="entry name" value="2-C-METHYL-D-ERYTHRITOL 4-PHOSPHATE CYTIDYLYLTRANSFERASE, CHLOROPLASTIC"/>
    <property type="match status" value="1"/>
</dbReference>
<dbReference type="Pfam" id="PF01128">
    <property type="entry name" value="IspD"/>
    <property type="match status" value="1"/>
</dbReference>
<dbReference type="InterPro" id="IPR050088">
    <property type="entry name" value="IspD/TarI_cytidylyltransf_bact"/>
</dbReference>
<sequence length="229" mass="25978">MISMVLLSSGVGSRMGKNTPKQYLSLGGKPIIIHTLERLSKVKEIDEVIICCTEGYKEFIAELIENHCPTLNYKLVTGGETRQDSTRNGLQACKNDSVMIHEAARPFVKQTEFERLANSESENAIYGIEIPFTVLKGKNKIDGILNREELVNVQLPQKFNRSKLMNAFEHAYSDNKMFTEDASLFYEYNKNDEITILKGTEFNTKITYPIDLVIGETIYKEYVIGSETD</sequence>
<evidence type="ECO:0000256" key="3">
    <source>
        <dbReference type="ARBA" id="ARBA00023229"/>
    </source>
</evidence>